<evidence type="ECO:0000256" key="1">
    <source>
        <dbReference type="SAM" id="SignalP"/>
    </source>
</evidence>
<dbReference type="Pfam" id="PF11751">
    <property type="entry name" value="PorP_SprF"/>
    <property type="match status" value="1"/>
</dbReference>
<comment type="caution">
    <text evidence="2">The sequence shown here is derived from an EMBL/GenBank/DDBJ whole genome shotgun (WGS) entry which is preliminary data.</text>
</comment>
<dbReference type="AlphaFoldDB" id="A0A2W1MYZ2"/>
<evidence type="ECO:0000313" key="2">
    <source>
        <dbReference type="EMBL" id="PZE17107.1"/>
    </source>
</evidence>
<accession>A0A2W1MYZ2</accession>
<proteinExistence type="predicted"/>
<keyword evidence="1" id="KW-0732">Signal</keyword>
<feature type="signal peptide" evidence="1">
    <location>
        <begin position="1"/>
        <end position="18"/>
    </location>
</feature>
<evidence type="ECO:0000313" key="3">
    <source>
        <dbReference type="Proteomes" id="UP000249248"/>
    </source>
</evidence>
<protein>
    <recommendedName>
        <fullName evidence="4">Type IX secretion system membrane protein PorP/SprF</fullName>
    </recommendedName>
</protein>
<dbReference type="OrthoDB" id="1114455at2"/>
<name>A0A2W1MYZ2_9FLAO</name>
<dbReference type="RefSeq" id="WP_111063231.1">
    <property type="nucleotide sequence ID" value="NZ_JBHUCU010000032.1"/>
</dbReference>
<evidence type="ECO:0008006" key="4">
    <source>
        <dbReference type="Google" id="ProtNLM"/>
    </source>
</evidence>
<dbReference type="EMBL" id="QKSB01000005">
    <property type="protein sequence ID" value="PZE17107.1"/>
    <property type="molecule type" value="Genomic_DNA"/>
</dbReference>
<reference evidence="2 3" key="1">
    <citation type="submission" date="2018-06" db="EMBL/GenBank/DDBJ databases">
        <title>The draft genome sequence of Crocinitomix sp. SM1701.</title>
        <authorList>
            <person name="Zhang X."/>
        </authorList>
    </citation>
    <scope>NUCLEOTIDE SEQUENCE [LARGE SCALE GENOMIC DNA]</scope>
    <source>
        <strain evidence="2 3">SM1701</strain>
    </source>
</reference>
<dbReference type="NCBIfam" id="TIGR03519">
    <property type="entry name" value="T9SS_PorP_fam"/>
    <property type="match status" value="1"/>
</dbReference>
<organism evidence="2 3">
    <name type="scientific">Putridiphycobacter roseus</name>
    <dbReference type="NCBI Taxonomy" id="2219161"/>
    <lineage>
        <taxon>Bacteria</taxon>
        <taxon>Pseudomonadati</taxon>
        <taxon>Bacteroidota</taxon>
        <taxon>Flavobacteriia</taxon>
        <taxon>Flavobacteriales</taxon>
        <taxon>Crocinitomicaceae</taxon>
        <taxon>Putridiphycobacter</taxon>
    </lineage>
</organism>
<dbReference type="Proteomes" id="UP000249248">
    <property type="component" value="Unassembled WGS sequence"/>
</dbReference>
<dbReference type="InterPro" id="IPR019861">
    <property type="entry name" value="PorP/SprF_Bacteroidetes"/>
</dbReference>
<gene>
    <name evidence="2" type="ORF">DNU06_10210</name>
</gene>
<feature type="chain" id="PRO_5015994224" description="Type IX secretion system membrane protein PorP/SprF" evidence="1">
    <location>
        <begin position="19"/>
        <end position="304"/>
    </location>
</feature>
<sequence>MRIILVILSFCTYSFLFGQQLPQQTQYMFNQYAFNPAYAGVTDNWESVMNSRYQWVGLTDAPRTVTFTAQGPFKNEKMGIGGLIYNDIVGPTRRLGFQASYAYHLKLNESINLSMGLSFGFNQWIVDADKIYVLDQDDPFFSNGLIKTFSADAKFGLYLYHEKWYIGVATPQLLHSNLKFKSLGITTDSYLEDHVYINAGYTFKLGRYFELEPTALLKFGFPAPLKLDIGLKAMYKKTVWLGVGFRTQDALTTMIGYHHKNNLSIGYAYDFTTTLLKSYNSGTHELFFAIKFGNTKGGAPTDLK</sequence>
<keyword evidence="3" id="KW-1185">Reference proteome</keyword>